<dbReference type="Proteomes" id="UP000717364">
    <property type="component" value="Unassembled WGS sequence"/>
</dbReference>
<dbReference type="PANTHER" id="PTHR30154">
    <property type="entry name" value="LEUCINE-RESPONSIVE REGULATORY PROTEIN"/>
    <property type="match status" value="1"/>
</dbReference>
<gene>
    <name evidence="5" type="ORF">IXB50_15395</name>
</gene>
<dbReference type="InterPro" id="IPR000485">
    <property type="entry name" value="AsnC-type_HTH_dom"/>
</dbReference>
<dbReference type="PANTHER" id="PTHR30154:SF34">
    <property type="entry name" value="TRANSCRIPTIONAL REGULATOR AZLB"/>
    <property type="match status" value="1"/>
</dbReference>
<dbReference type="Gene3D" id="3.30.70.920">
    <property type="match status" value="1"/>
</dbReference>
<dbReference type="SUPFAM" id="SSF54909">
    <property type="entry name" value="Dimeric alpha+beta barrel"/>
    <property type="match status" value="1"/>
</dbReference>
<evidence type="ECO:0000259" key="4">
    <source>
        <dbReference type="PROSITE" id="PS50956"/>
    </source>
</evidence>
<organism evidence="5 6">
    <name type="scientific">Leptothoe spongobia TAU-MAC 1115</name>
    <dbReference type="NCBI Taxonomy" id="1967444"/>
    <lineage>
        <taxon>Bacteria</taxon>
        <taxon>Bacillati</taxon>
        <taxon>Cyanobacteriota</taxon>
        <taxon>Cyanophyceae</taxon>
        <taxon>Nodosilineales</taxon>
        <taxon>Cymatolegaceae</taxon>
        <taxon>Leptothoe</taxon>
        <taxon>Leptothoe spongobia</taxon>
    </lineage>
</organism>
<dbReference type="RefSeq" id="WP_215609878.1">
    <property type="nucleotide sequence ID" value="NZ_JADOES010000033.1"/>
</dbReference>
<keyword evidence="6" id="KW-1185">Reference proteome</keyword>
<dbReference type="GO" id="GO:0005829">
    <property type="term" value="C:cytosol"/>
    <property type="evidence" value="ECO:0007669"/>
    <property type="project" value="TreeGrafter"/>
</dbReference>
<dbReference type="InterPro" id="IPR011991">
    <property type="entry name" value="ArsR-like_HTH"/>
</dbReference>
<feature type="domain" description="HTH asnC-type" evidence="4">
    <location>
        <begin position="1"/>
        <end position="62"/>
    </location>
</feature>
<sequence>MDNLDSQILGALMVDGRVAWSDLANRFGVSSPAIRDRVRRLEKRGIIQSYRVVVDPVPLGYDITAFVAVILEHPQYRQGFLDYVQATPAIQECHHVAGDGDYLLKVRCGKMADLERLLSEEIKGLPGVLQTKTSIALSTVKETTALAV</sequence>
<protein>
    <submittedName>
        <fullName evidence="5">Lrp/AsnC family transcriptional regulator</fullName>
    </submittedName>
</protein>
<dbReference type="InterPro" id="IPR036388">
    <property type="entry name" value="WH-like_DNA-bd_sf"/>
</dbReference>
<evidence type="ECO:0000256" key="1">
    <source>
        <dbReference type="ARBA" id="ARBA00023015"/>
    </source>
</evidence>
<dbReference type="Pfam" id="PF13404">
    <property type="entry name" value="HTH_AsnC-type"/>
    <property type="match status" value="1"/>
</dbReference>
<accession>A0A947GKU9</accession>
<dbReference type="SUPFAM" id="SSF46785">
    <property type="entry name" value="Winged helix' DNA-binding domain"/>
    <property type="match status" value="1"/>
</dbReference>
<evidence type="ECO:0000313" key="6">
    <source>
        <dbReference type="Proteomes" id="UP000717364"/>
    </source>
</evidence>
<evidence type="ECO:0000256" key="2">
    <source>
        <dbReference type="ARBA" id="ARBA00023125"/>
    </source>
</evidence>
<dbReference type="InterPro" id="IPR019888">
    <property type="entry name" value="Tscrpt_reg_AsnC-like"/>
</dbReference>
<evidence type="ECO:0000313" key="5">
    <source>
        <dbReference type="EMBL" id="MBT9316812.1"/>
    </source>
</evidence>
<evidence type="ECO:0000256" key="3">
    <source>
        <dbReference type="ARBA" id="ARBA00023163"/>
    </source>
</evidence>
<dbReference type="Gene3D" id="1.10.10.10">
    <property type="entry name" value="Winged helix-like DNA-binding domain superfamily/Winged helix DNA-binding domain"/>
    <property type="match status" value="1"/>
</dbReference>
<dbReference type="Pfam" id="PF01037">
    <property type="entry name" value="AsnC_trans_reg"/>
    <property type="match status" value="1"/>
</dbReference>
<dbReference type="InterPro" id="IPR019887">
    <property type="entry name" value="Tscrpt_reg_AsnC/Lrp_C"/>
</dbReference>
<dbReference type="InterPro" id="IPR036390">
    <property type="entry name" value="WH_DNA-bd_sf"/>
</dbReference>
<dbReference type="PROSITE" id="PS50956">
    <property type="entry name" value="HTH_ASNC_2"/>
    <property type="match status" value="1"/>
</dbReference>
<dbReference type="CDD" id="cd00090">
    <property type="entry name" value="HTH_ARSR"/>
    <property type="match status" value="1"/>
</dbReference>
<keyword evidence="3" id="KW-0804">Transcription</keyword>
<dbReference type="EMBL" id="JADOES010000033">
    <property type="protein sequence ID" value="MBT9316812.1"/>
    <property type="molecule type" value="Genomic_DNA"/>
</dbReference>
<dbReference type="InterPro" id="IPR019885">
    <property type="entry name" value="Tscrpt_reg_HTH_AsnC-type_CS"/>
</dbReference>
<name>A0A947GKU9_9CYAN</name>
<dbReference type="AlphaFoldDB" id="A0A947GKU9"/>
<reference evidence="5" key="2">
    <citation type="journal article" date="2021" name="Mar. Drugs">
        <title>Genome Reduction and Secondary Metabolism of the Marine Sponge-Associated Cyanobacterium Leptothoe.</title>
        <authorList>
            <person name="Konstantinou D."/>
            <person name="Popin R.V."/>
            <person name="Fewer D.P."/>
            <person name="Sivonen K."/>
            <person name="Gkelis S."/>
        </authorList>
    </citation>
    <scope>NUCLEOTIDE SEQUENCE</scope>
    <source>
        <strain evidence="5">TAU-MAC 1115</strain>
    </source>
</reference>
<keyword evidence="1" id="KW-0805">Transcription regulation</keyword>
<proteinExistence type="predicted"/>
<dbReference type="PRINTS" id="PR00033">
    <property type="entry name" value="HTHASNC"/>
</dbReference>
<dbReference type="SMART" id="SM00344">
    <property type="entry name" value="HTH_ASNC"/>
    <property type="match status" value="1"/>
</dbReference>
<reference evidence="5" key="1">
    <citation type="submission" date="2020-11" db="EMBL/GenBank/DDBJ databases">
        <authorList>
            <person name="Konstantinou D."/>
            <person name="Gkelis S."/>
            <person name="Popin R."/>
            <person name="Fewer D."/>
            <person name="Sivonen K."/>
        </authorList>
    </citation>
    <scope>NUCLEOTIDE SEQUENCE</scope>
    <source>
        <strain evidence="5">TAU-MAC 1115</strain>
    </source>
</reference>
<dbReference type="InterPro" id="IPR011008">
    <property type="entry name" value="Dimeric_a/b-barrel"/>
</dbReference>
<keyword evidence="2" id="KW-0238">DNA-binding</keyword>
<dbReference type="GO" id="GO:0043200">
    <property type="term" value="P:response to amino acid"/>
    <property type="evidence" value="ECO:0007669"/>
    <property type="project" value="TreeGrafter"/>
</dbReference>
<dbReference type="PROSITE" id="PS00519">
    <property type="entry name" value="HTH_ASNC_1"/>
    <property type="match status" value="1"/>
</dbReference>
<comment type="caution">
    <text evidence="5">The sequence shown here is derived from an EMBL/GenBank/DDBJ whole genome shotgun (WGS) entry which is preliminary data.</text>
</comment>
<dbReference type="GO" id="GO:0043565">
    <property type="term" value="F:sequence-specific DNA binding"/>
    <property type="evidence" value="ECO:0007669"/>
    <property type="project" value="InterPro"/>
</dbReference>